<dbReference type="SUPFAM" id="SSF56349">
    <property type="entry name" value="DNA breaking-rejoining enzymes"/>
    <property type="match status" value="1"/>
</dbReference>
<name>A0A9W7STW8_9PEZI</name>
<feature type="signal peptide" evidence="2">
    <location>
        <begin position="1"/>
        <end position="16"/>
    </location>
</feature>
<dbReference type="InterPro" id="IPR021842">
    <property type="entry name" value="DUF3435"/>
</dbReference>
<evidence type="ECO:0000313" key="4">
    <source>
        <dbReference type="Proteomes" id="UP001138500"/>
    </source>
</evidence>
<dbReference type="PANTHER" id="PTHR37535">
    <property type="entry name" value="FLUG DOMAIN PROTEIN"/>
    <property type="match status" value="1"/>
</dbReference>
<dbReference type="Proteomes" id="UP001138500">
    <property type="component" value="Unassembled WGS sequence"/>
</dbReference>
<protein>
    <recommendedName>
        <fullName evidence="5">Tyr recombinase domain-containing protein</fullName>
    </recommendedName>
</protein>
<keyword evidence="4" id="KW-1185">Reference proteome</keyword>
<dbReference type="PANTHER" id="PTHR37535:SF3">
    <property type="entry name" value="FLUG DOMAIN-CONTAINING PROTEIN"/>
    <property type="match status" value="1"/>
</dbReference>
<feature type="chain" id="PRO_5040936921" description="Tyr recombinase domain-containing protein" evidence="2">
    <location>
        <begin position="17"/>
        <end position="188"/>
    </location>
</feature>
<comment type="caution">
    <text evidence="3">The sequence shown here is derived from an EMBL/GenBank/DDBJ whole genome shotgun (WGS) entry which is preliminary data.</text>
</comment>
<dbReference type="GO" id="GO:0003677">
    <property type="term" value="F:DNA binding"/>
    <property type="evidence" value="ECO:0007669"/>
    <property type="project" value="InterPro"/>
</dbReference>
<accession>A0A9W7STW8</accession>
<sequence>MRRMCPVAVILALGIADEVFKDIVCPEDLLRLRFQPGQEVIPIRIRPEKKNLPILRRIDRSDNVSVSEIMTADQLCKHLTRLGWRAGYEENLGTYSFRRAFGNQLDRYVTAAQRRRQMGHKNDDTFQFYISQTSDLHTQAIMNGTKQDQDAVDWLRSMRNKRNLSAPKPKGSLLTDSRFWRKNALNSA</sequence>
<dbReference type="InterPro" id="IPR011010">
    <property type="entry name" value="DNA_brk_join_enz"/>
</dbReference>
<reference evidence="3 4" key="2">
    <citation type="journal article" date="2021" name="Curr. Genet.">
        <title>Genetic response to nitrogen starvation in the aggressive Eucalyptus foliar pathogen Teratosphaeria destructans.</title>
        <authorList>
            <person name="Havenga M."/>
            <person name="Wingfield B.D."/>
            <person name="Wingfield M.J."/>
            <person name="Dreyer L.L."/>
            <person name="Roets F."/>
            <person name="Aylward J."/>
        </authorList>
    </citation>
    <scope>NUCLEOTIDE SEQUENCE [LARGE SCALE GENOMIC DNA]</scope>
    <source>
        <strain evidence="3">CMW44962</strain>
    </source>
</reference>
<dbReference type="Gene3D" id="1.10.443.10">
    <property type="entry name" value="Intergrase catalytic core"/>
    <property type="match status" value="1"/>
</dbReference>
<proteinExistence type="predicted"/>
<dbReference type="GO" id="GO:0015074">
    <property type="term" value="P:DNA integration"/>
    <property type="evidence" value="ECO:0007669"/>
    <property type="project" value="InterPro"/>
</dbReference>
<evidence type="ECO:0000256" key="2">
    <source>
        <dbReference type="SAM" id="SignalP"/>
    </source>
</evidence>
<dbReference type="InterPro" id="IPR013762">
    <property type="entry name" value="Integrase-like_cat_sf"/>
</dbReference>
<evidence type="ECO:0008006" key="5">
    <source>
        <dbReference type="Google" id="ProtNLM"/>
    </source>
</evidence>
<organism evidence="3 4">
    <name type="scientific">Teratosphaeria destructans</name>
    <dbReference type="NCBI Taxonomy" id="418781"/>
    <lineage>
        <taxon>Eukaryota</taxon>
        <taxon>Fungi</taxon>
        <taxon>Dikarya</taxon>
        <taxon>Ascomycota</taxon>
        <taxon>Pezizomycotina</taxon>
        <taxon>Dothideomycetes</taxon>
        <taxon>Dothideomycetidae</taxon>
        <taxon>Mycosphaerellales</taxon>
        <taxon>Teratosphaeriaceae</taxon>
        <taxon>Teratosphaeria</taxon>
    </lineage>
</organism>
<dbReference type="Pfam" id="PF11917">
    <property type="entry name" value="DUF3435"/>
    <property type="match status" value="1"/>
</dbReference>
<dbReference type="OrthoDB" id="3943630at2759"/>
<dbReference type="AlphaFoldDB" id="A0A9W7STW8"/>
<keyword evidence="2" id="KW-0732">Signal</keyword>
<dbReference type="EMBL" id="RIBY02001556">
    <property type="protein sequence ID" value="KAH9828465.1"/>
    <property type="molecule type" value="Genomic_DNA"/>
</dbReference>
<evidence type="ECO:0000256" key="1">
    <source>
        <dbReference type="ARBA" id="ARBA00023172"/>
    </source>
</evidence>
<dbReference type="GO" id="GO:0006310">
    <property type="term" value="P:DNA recombination"/>
    <property type="evidence" value="ECO:0007669"/>
    <property type="project" value="UniProtKB-KW"/>
</dbReference>
<keyword evidence="1" id="KW-0233">DNA recombination</keyword>
<reference evidence="3 4" key="1">
    <citation type="journal article" date="2018" name="IMA Fungus">
        <title>IMA Genome-F 10: Nine draft genome sequences of Claviceps purpurea s.lat., including C. arundinis, C. humidiphila, and C. cf. spartinae, pseudomolecules for the pitch canker pathogen Fusarium circinatum, draft genome of Davidsoniella eucalypti, Grosmannia galeiformis, Quambalaria eucalypti, and Teratosphaeria destructans.</title>
        <authorList>
            <person name="Wingfield B.D."/>
            <person name="Liu M."/>
            <person name="Nguyen H.D."/>
            <person name="Lane F.A."/>
            <person name="Morgan S.W."/>
            <person name="De Vos L."/>
            <person name="Wilken P.M."/>
            <person name="Duong T.A."/>
            <person name="Aylward J."/>
            <person name="Coetzee M.P."/>
            <person name="Dadej K."/>
            <person name="De Beer Z.W."/>
            <person name="Findlay W."/>
            <person name="Havenga M."/>
            <person name="Kolarik M."/>
            <person name="Menzies J.G."/>
            <person name="Naidoo K."/>
            <person name="Pochopski O."/>
            <person name="Shoukouhi P."/>
            <person name="Santana Q.C."/>
            <person name="Seifert K.A."/>
            <person name="Soal N."/>
            <person name="Steenkamp E.T."/>
            <person name="Tatham C.T."/>
            <person name="van der Nest M.A."/>
            <person name="Wingfield M.J."/>
        </authorList>
    </citation>
    <scope>NUCLEOTIDE SEQUENCE [LARGE SCALE GENOMIC DNA]</scope>
    <source>
        <strain evidence="3">CMW44962</strain>
    </source>
</reference>
<evidence type="ECO:0000313" key="3">
    <source>
        <dbReference type="EMBL" id="KAH9828465.1"/>
    </source>
</evidence>
<gene>
    <name evidence="3" type="ORF">Tdes44962_MAKER02383</name>
</gene>